<evidence type="ECO:0000313" key="4">
    <source>
        <dbReference type="Proteomes" id="UP000016843"/>
    </source>
</evidence>
<organism evidence="3 4">
    <name type="scientific">Rhodonellum psychrophilum GCM71 = DSM 17998</name>
    <dbReference type="NCBI Taxonomy" id="1123057"/>
    <lineage>
        <taxon>Bacteria</taxon>
        <taxon>Pseudomonadati</taxon>
        <taxon>Bacteroidota</taxon>
        <taxon>Cytophagia</taxon>
        <taxon>Cytophagales</taxon>
        <taxon>Cytophagaceae</taxon>
        <taxon>Rhodonellum</taxon>
    </lineage>
</organism>
<evidence type="ECO:0000259" key="1">
    <source>
        <dbReference type="Pfam" id="PF01408"/>
    </source>
</evidence>
<feature type="domain" description="Gfo/Idh/MocA-like oxidoreductase bacterial type C-terminal" evidence="2">
    <location>
        <begin position="373"/>
        <end position="456"/>
    </location>
</feature>
<dbReference type="Gene3D" id="3.30.360.10">
    <property type="entry name" value="Dihydrodipicolinate Reductase, domain 2"/>
    <property type="match status" value="1"/>
</dbReference>
<dbReference type="InterPro" id="IPR043906">
    <property type="entry name" value="Gfo/Idh/MocA_OxRdtase_bact_C"/>
</dbReference>
<reference evidence="3 4" key="1">
    <citation type="journal article" date="2013" name="Genome Announc.">
        <title>Draft Genome Sequence of the Psychrophilic and Alkaliphilic Rhodonellum psychrophilum Strain GCM71T.</title>
        <authorList>
            <person name="Hauptmann A.L."/>
            <person name="Glaring M.A."/>
            <person name="Hallin P.F."/>
            <person name="Prieme A."/>
            <person name="Stougaard P."/>
        </authorList>
    </citation>
    <scope>NUCLEOTIDE SEQUENCE [LARGE SCALE GENOMIC DNA]</scope>
    <source>
        <strain evidence="3 4">GCM71</strain>
    </source>
</reference>
<evidence type="ECO:0000313" key="3">
    <source>
        <dbReference type="EMBL" id="ERM84802.1"/>
    </source>
</evidence>
<dbReference type="PATRIC" id="fig|1123057.7.peg.353"/>
<feature type="domain" description="Gfo/Idh/MocA-like oxidoreductase N-terminal" evidence="1">
    <location>
        <begin position="47"/>
        <end position="172"/>
    </location>
</feature>
<dbReference type="PROSITE" id="PS51318">
    <property type="entry name" value="TAT"/>
    <property type="match status" value="1"/>
</dbReference>
<accession>U5C9C7</accession>
<dbReference type="AlphaFoldDB" id="U5C9C7"/>
<name>U5C9C7_9BACT</name>
<dbReference type="SUPFAM" id="SSF55347">
    <property type="entry name" value="Glyceraldehyde-3-phosphate dehydrogenase-like, C-terminal domain"/>
    <property type="match status" value="1"/>
</dbReference>
<dbReference type="NCBIfam" id="TIGR01409">
    <property type="entry name" value="TAT_signal_seq"/>
    <property type="match status" value="1"/>
</dbReference>
<proteinExistence type="predicted"/>
<keyword evidence="4" id="KW-1185">Reference proteome</keyword>
<dbReference type="Gene3D" id="3.40.50.720">
    <property type="entry name" value="NAD(P)-binding Rossmann-like Domain"/>
    <property type="match status" value="1"/>
</dbReference>
<dbReference type="GO" id="GO:0000166">
    <property type="term" value="F:nucleotide binding"/>
    <property type="evidence" value="ECO:0007669"/>
    <property type="project" value="InterPro"/>
</dbReference>
<dbReference type="SUPFAM" id="SSF51735">
    <property type="entry name" value="NAD(P)-binding Rossmann-fold domains"/>
    <property type="match status" value="1"/>
</dbReference>
<dbReference type="Proteomes" id="UP000016843">
    <property type="component" value="Unassembled WGS sequence"/>
</dbReference>
<dbReference type="InterPro" id="IPR019546">
    <property type="entry name" value="TAT_signal_bac_arc"/>
</dbReference>
<dbReference type="Pfam" id="PF19051">
    <property type="entry name" value="GFO_IDH_MocA_C2"/>
    <property type="match status" value="2"/>
</dbReference>
<evidence type="ECO:0000259" key="2">
    <source>
        <dbReference type="Pfam" id="PF19051"/>
    </source>
</evidence>
<sequence length="464" mass="52480">MPKLTQKPMNSTSLNRRQFLKGSSAATLVLASMGMMSMDFIKTEKPLRVALIGTGWYGKSDLFRLIQISDVEVEALCDVDSNLLKEAGEMVSKRQKSGKTPKLYKDYRELLANHKLDIVVIGTPDHWHALQAIAAIQSGAHVYLQKPISVDVIEGEAVVAAARKYNKKVQVGVQRRSTPHLIETKKNVIEGGMLGKISHVEICCYYHMKANGNPPEQPVPDFLDYELWTGPAPLRPYDGIPHTRWWRTFMEYGNGIMGDMCVHMFDCVRWMLDLGWPNKISSTGGIYVQKEGKSNISDTQTALFEYNEMNVVWQHRSWGNPVDPDYPWAFKIFGEKGMLAGSPMRADFTPYGDGEKIHWDALYEKEEYPEDLKEDRIELQAAPATRRQFQNLIQSMESGEKPVADILEGHISSASCILANISMELGRPLIYDPVKMEIPGDPEATALLRRPYRSPWIHPEPNKV</sequence>
<protein>
    <submittedName>
        <fullName evidence="3">Oxidoreductase</fullName>
    </submittedName>
</protein>
<dbReference type="Pfam" id="PF01408">
    <property type="entry name" value="GFO_IDH_MocA"/>
    <property type="match status" value="1"/>
</dbReference>
<dbReference type="PANTHER" id="PTHR43818:SF5">
    <property type="entry name" value="OXIDOREDUCTASE FAMILY PROTEIN"/>
    <property type="match status" value="1"/>
</dbReference>
<dbReference type="InterPro" id="IPR036291">
    <property type="entry name" value="NAD(P)-bd_dom_sf"/>
</dbReference>
<dbReference type="InterPro" id="IPR006311">
    <property type="entry name" value="TAT_signal"/>
</dbReference>
<dbReference type="PANTHER" id="PTHR43818">
    <property type="entry name" value="BCDNA.GH03377"/>
    <property type="match status" value="1"/>
</dbReference>
<feature type="domain" description="Gfo/Idh/MocA-like oxidoreductase bacterial type C-terminal" evidence="2">
    <location>
        <begin position="186"/>
        <end position="273"/>
    </location>
</feature>
<dbReference type="EMBL" id="AWXR01000002">
    <property type="protein sequence ID" value="ERM84802.1"/>
    <property type="molecule type" value="Genomic_DNA"/>
</dbReference>
<comment type="caution">
    <text evidence="3">The sequence shown here is derived from an EMBL/GenBank/DDBJ whole genome shotgun (WGS) entry which is preliminary data.</text>
</comment>
<dbReference type="InterPro" id="IPR000683">
    <property type="entry name" value="Gfo/Idh/MocA-like_OxRdtase_N"/>
</dbReference>
<dbReference type="eggNOG" id="COG0673">
    <property type="taxonomic scope" value="Bacteria"/>
</dbReference>
<dbReference type="InterPro" id="IPR050463">
    <property type="entry name" value="Gfo/Idh/MocA_oxidrdct_glycsds"/>
</dbReference>
<gene>
    <name evidence="3" type="ORF">P872_24140</name>
</gene>